<dbReference type="Proteomes" id="UP001139534">
    <property type="component" value="Unassembled WGS sequence"/>
</dbReference>
<dbReference type="AlphaFoldDB" id="A0A9X2BTN6"/>
<evidence type="ECO:0000259" key="1">
    <source>
        <dbReference type="Pfam" id="PF08818"/>
    </source>
</evidence>
<gene>
    <name evidence="2" type="ORF">M0651_20915</name>
</gene>
<dbReference type="InterPro" id="IPR014922">
    <property type="entry name" value="YdhG-like"/>
</dbReference>
<feature type="domain" description="YdhG-like" evidence="1">
    <location>
        <begin position="23"/>
        <end position="114"/>
    </location>
</feature>
<protein>
    <submittedName>
        <fullName evidence="2">DUF1801 domain-containing protein</fullName>
    </submittedName>
</protein>
<comment type="caution">
    <text evidence="2">The sequence shown here is derived from an EMBL/GenBank/DDBJ whole genome shotgun (WGS) entry which is preliminary data.</text>
</comment>
<accession>A0A9X2BTN6</accession>
<evidence type="ECO:0000313" key="2">
    <source>
        <dbReference type="EMBL" id="MCK8489635.1"/>
    </source>
</evidence>
<organism evidence="2 3">
    <name type="scientific">Paenibacillus mellifer</name>
    <dbReference type="NCBI Taxonomy" id="2937794"/>
    <lineage>
        <taxon>Bacteria</taxon>
        <taxon>Bacillati</taxon>
        <taxon>Bacillota</taxon>
        <taxon>Bacilli</taxon>
        <taxon>Bacillales</taxon>
        <taxon>Paenibacillaceae</taxon>
        <taxon>Paenibacillus</taxon>
    </lineage>
</organism>
<sequence length="130" mass="14788">MEAKTPTFATIDEYIDQFQPEIQDRLQQIRKLVREAAPDAMEKMSYQMPTFATNGNNLVHFAAFKKHIGFYPTPSGTEAFAKELSGYKGGKGSIQFPLNQPLPLDLIRRIVLFRVAENQRIADEKAAKKR</sequence>
<dbReference type="SUPFAM" id="SSF159888">
    <property type="entry name" value="YdhG-like"/>
    <property type="match status" value="1"/>
</dbReference>
<dbReference type="Pfam" id="PF08818">
    <property type="entry name" value="DUF1801"/>
    <property type="match status" value="1"/>
</dbReference>
<proteinExistence type="predicted"/>
<name>A0A9X2BTN6_9BACL</name>
<reference evidence="2" key="1">
    <citation type="submission" date="2022-04" db="EMBL/GenBank/DDBJ databases">
        <authorList>
            <person name="Seo M.-J."/>
        </authorList>
    </citation>
    <scope>NUCLEOTIDE SEQUENCE</scope>
    <source>
        <strain evidence="2">MBLB2552</strain>
    </source>
</reference>
<dbReference type="Gene3D" id="3.90.1150.200">
    <property type="match status" value="1"/>
</dbReference>
<dbReference type="EMBL" id="JALPRK010000027">
    <property type="protein sequence ID" value="MCK8489635.1"/>
    <property type="molecule type" value="Genomic_DNA"/>
</dbReference>
<evidence type="ECO:0000313" key="3">
    <source>
        <dbReference type="Proteomes" id="UP001139534"/>
    </source>
</evidence>
<dbReference type="RefSeq" id="WP_248553653.1">
    <property type="nucleotide sequence ID" value="NZ_JALPRK010000027.1"/>
</dbReference>
<keyword evidence="3" id="KW-1185">Reference proteome</keyword>